<accession>A0A3G6J9Q8</accession>
<feature type="domain" description="Glucose-6-phosphate dehydrogenase assembly protein OpcA N-terminal" evidence="1">
    <location>
        <begin position="53"/>
        <end position="155"/>
    </location>
</feature>
<gene>
    <name evidence="3" type="ORF">CCHOA_06145</name>
</gene>
<dbReference type="EMBL" id="CP033896">
    <property type="protein sequence ID" value="AZA13628.1"/>
    <property type="molecule type" value="Genomic_DNA"/>
</dbReference>
<dbReference type="OrthoDB" id="128564at2"/>
<keyword evidence="4" id="KW-1185">Reference proteome</keyword>
<dbReference type="Pfam" id="PF20171">
    <property type="entry name" value="OpcA_G6PD_C"/>
    <property type="match status" value="1"/>
</dbReference>
<dbReference type="InterPro" id="IPR046801">
    <property type="entry name" value="OpcA_G6PD_N"/>
</dbReference>
<evidence type="ECO:0000259" key="1">
    <source>
        <dbReference type="Pfam" id="PF10128"/>
    </source>
</evidence>
<dbReference type="KEGG" id="ccho:CCHOA_06145"/>
<evidence type="ECO:0000313" key="3">
    <source>
        <dbReference type="EMBL" id="AZA13628.1"/>
    </source>
</evidence>
<evidence type="ECO:0000259" key="2">
    <source>
        <dbReference type="Pfam" id="PF20171"/>
    </source>
</evidence>
<proteinExistence type="predicted"/>
<feature type="domain" description="Glucose-6-phosphate dehydrogenase assembly protein OpcA C-terminal" evidence="2">
    <location>
        <begin position="166"/>
        <end position="309"/>
    </location>
</feature>
<dbReference type="PANTHER" id="PTHR38658">
    <property type="entry name" value="OXPP CYCLE PROTEIN OPCA-RELATED"/>
    <property type="match status" value="1"/>
</dbReference>
<reference evidence="3 4" key="1">
    <citation type="submission" date="2018-11" db="EMBL/GenBank/DDBJ databases">
        <authorList>
            <person name="Kleinhagauer T."/>
            <person name="Glaeser S.P."/>
            <person name="Spergser J."/>
            <person name="Ruckert C."/>
            <person name="Kaempfer P."/>
            <person name="Busse H.-J."/>
        </authorList>
    </citation>
    <scope>NUCLEOTIDE SEQUENCE [LARGE SCALE GENOMIC DNA]</scope>
    <source>
        <strain evidence="3 4">200CH</strain>
    </source>
</reference>
<organism evidence="3 4">
    <name type="scientific">Corynebacterium choanae</name>
    <dbReference type="NCBI Taxonomy" id="1862358"/>
    <lineage>
        <taxon>Bacteria</taxon>
        <taxon>Bacillati</taxon>
        <taxon>Actinomycetota</taxon>
        <taxon>Actinomycetes</taxon>
        <taxon>Mycobacteriales</taxon>
        <taxon>Corynebacteriaceae</taxon>
        <taxon>Corynebacterium</taxon>
    </lineage>
</organism>
<protein>
    <submittedName>
        <fullName evidence="3">Glucose-6-phosphate dehydrogenase subunit</fullName>
    </submittedName>
</protein>
<dbReference type="Proteomes" id="UP000269019">
    <property type="component" value="Chromosome"/>
</dbReference>
<dbReference type="AlphaFoldDB" id="A0A3G6J9Q8"/>
<sequence length="324" mass="34979">MIFSLANTTTQEVAKRLVTIREEHGQIAVGRVLTLIVVAHAGDDTTAIVEAVTEASREHPSRVILLLPDDEMDAEPTLDAEIRIGGHAGASEIVALTIHGAASDHLAAIVTPLLLPDTPIVAWWPNRAPANVAQDPIGQLAQRRITDSLHADQVHALTMRGEHYAPGDSDIAWSAATAWRGLVASTLDEPPHESITAIELTGPGNNPSVCLCAGWLADRIQAPVTRIGTDEPMVPTNDEGEELLPYTKLVFHRESSTITIRVVGPHTVEVANTATQRTSLVALSPRTLTDCIAEELRHLAPDDTYAHALRGLHRVNVDENHHEH</sequence>
<evidence type="ECO:0000313" key="4">
    <source>
        <dbReference type="Proteomes" id="UP000269019"/>
    </source>
</evidence>
<dbReference type="PANTHER" id="PTHR38658:SF1">
    <property type="entry name" value="OXPP CYCLE PROTEIN OPCA-RELATED"/>
    <property type="match status" value="1"/>
</dbReference>
<name>A0A3G6J9Q8_9CORY</name>
<dbReference type="Pfam" id="PF10128">
    <property type="entry name" value="OpcA_G6PD_assem"/>
    <property type="match status" value="1"/>
</dbReference>
<dbReference type="RefSeq" id="WP_123927962.1">
    <property type="nucleotide sequence ID" value="NZ_CP033896.1"/>
</dbReference>
<dbReference type="InterPro" id="IPR046802">
    <property type="entry name" value="OpcA_G6PD_C"/>
</dbReference>
<dbReference type="InterPro" id="IPR004555">
    <property type="entry name" value="G6PDH_assembly_OpcA"/>
</dbReference>